<sequence>MLISRTARKCFSRRKILGNMPSNYCIQYFSFKDFRKERSPLDIFIWNRDSIRSHPSKRLAGYFFHRCHLPN</sequence>
<reference evidence="1 2" key="1">
    <citation type="journal article" date="2004" name="Science">
        <title>Illuminating the evolutionary history of chlamydiae.</title>
        <authorList>
            <person name="Horn M."/>
            <person name="Collingro A."/>
            <person name="Schmitz-Esser S."/>
            <person name="Beier C.L."/>
            <person name="Purkhold U."/>
            <person name="Fartmann B."/>
            <person name="Brandt P."/>
            <person name="Nyakatura G.J."/>
            <person name="Droege M."/>
            <person name="Frishman D."/>
            <person name="Rattei T."/>
            <person name="Mewes H."/>
            <person name="Wagner M."/>
        </authorList>
    </citation>
    <scope>NUCLEOTIDE SEQUENCE [LARGE SCALE GENOMIC DNA]</scope>
    <source>
        <strain evidence="1 2">UWE25</strain>
    </source>
</reference>
<evidence type="ECO:0000313" key="2">
    <source>
        <dbReference type="Proteomes" id="UP000000529"/>
    </source>
</evidence>
<dbReference type="AlphaFoldDB" id="Q6MAQ8"/>
<dbReference type="Proteomes" id="UP000000529">
    <property type="component" value="Chromosome"/>
</dbReference>
<dbReference type="HOGENOM" id="CLU_2736419_0_0_0"/>
<proteinExistence type="predicted"/>
<protein>
    <submittedName>
        <fullName evidence="1">Uncharacterized protein</fullName>
    </submittedName>
</protein>
<dbReference type="EMBL" id="BX908798">
    <property type="protein sequence ID" value="CAF24341.1"/>
    <property type="molecule type" value="Genomic_DNA"/>
</dbReference>
<evidence type="ECO:0000313" key="1">
    <source>
        <dbReference type="EMBL" id="CAF24341.1"/>
    </source>
</evidence>
<dbReference type="KEGG" id="pcu:PC_RS10660"/>
<accession>Q6MAQ8</accession>
<organism evidence="1 2">
    <name type="scientific">Protochlamydia amoebophila (strain UWE25)</name>
    <dbReference type="NCBI Taxonomy" id="264201"/>
    <lineage>
        <taxon>Bacteria</taxon>
        <taxon>Pseudomonadati</taxon>
        <taxon>Chlamydiota</taxon>
        <taxon>Chlamydiia</taxon>
        <taxon>Parachlamydiales</taxon>
        <taxon>Parachlamydiaceae</taxon>
        <taxon>Candidatus Protochlamydia</taxon>
    </lineage>
</organism>
<keyword evidence="2" id="KW-1185">Reference proteome</keyword>
<gene>
    <name evidence="1" type="ORF">PC_RS10660</name>
</gene>
<name>Q6MAQ8_PARUW</name>